<dbReference type="AlphaFoldDB" id="H1SAG9"/>
<proteinExistence type="inferred from homology"/>
<name>H1SAG9_9BURK</name>
<dbReference type="PATRIC" id="fig|1127483.3.peg.5096"/>
<dbReference type="InterPro" id="IPR020094">
    <property type="entry name" value="TruA/RsuA/RluB/E/F_N"/>
</dbReference>
<dbReference type="Pfam" id="PF00849">
    <property type="entry name" value="PseudoU_synth_2"/>
    <property type="match status" value="1"/>
</dbReference>
<evidence type="ECO:0000256" key="5">
    <source>
        <dbReference type="ARBA" id="ARBA00037590"/>
    </source>
</evidence>
<dbReference type="InterPro" id="IPR042092">
    <property type="entry name" value="PsdUridine_s_RsuA/RluB/E/F_cat"/>
</dbReference>
<evidence type="ECO:0000256" key="2">
    <source>
        <dbReference type="ARBA" id="ARBA00022884"/>
    </source>
</evidence>
<feature type="domain" description="Pseudouridine synthase RsuA/RluA-like" evidence="8">
    <location>
        <begin position="108"/>
        <end position="239"/>
    </location>
</feature>
<sequence>MGKIGRSANWAGEACYPTIASGAQRRTSRPAIQQSSNPDIKKQAMAMTLDRILQSQGFGTRRYCGDLIGAGLVEVDGTLCEDPGAKFEVDGLRLTVDGEEWIGHAKAYILLNKPVGYECSQRPRHHPSVYNLLPVPLRQREVQAVGRLDQDTTGLLLLSDDGQFIHAQTSPKKKVPKVYEVTTAEPVTQEQVDALVAGVQLEDEPAPIAAAACEATGERSLRLSLTEGKYHQVKRMVAAAGNHVEALHRSAIGGLVLEPTLALGDWRWLTPEDLIALTRKE</sequence>
<dbReference type="Gene3D" id="3.30.70.580">
    <property type="entry name" value="Pseudouridine synthase I, catalytic domain, N-terminal subdomain"/>
    <property type="match status" value="1"/>
</dbReference>
<dbReference type="InterPro" id="IPR050343">
    <property type="entry name" value="RsuA_PseudoU_synthase"/>
</dbReference>
<comment type="caution">
    <text evidence="9">The sequence shown here is derived from an EMBL/GenBank/DDBJ whole genome shotgun (WGS) entry which is preliminary data.</text>
</comment>
<evidence type="ECO:0000256" key="1">
    <source>
        <dbReference type="ARBA" id="ARBA00008348"/>
    </source>
</evidence>
<keyword evidence="2 6" id="KW-0694">RNA-binding</keyword>
<evidence type="ECO:0000313" key="9">
    <source>
        <dbReference type="EMBL" id="EHP40442.1"/>
    </source>
</evidence>
<evidence type="ECO:0000256" key="4">
    <source>
        <dbReference type="ARBA" id="ARBA00036749"/>
    </source>
</evidence>
<dbReference type="Proteomes" id="UP000005808">
    <property type="component" value="Unassembled WGS sequence"/>
</dbReference>
<dbReference type="CDD" id="cd02553">
    <property type="entry name" value="PseudoU_synth_RsuA"/>
    <property type="match status" value="1"/>
</dbReference>
<dbReference type="InterPro" id="IPR006145">
    <property type="entry name" value="PsdUridine_synth_RsuA/RluA"/>
</dbReference>
<comment type="similarity">
    <text evidence="1 7">Belongs to the pseudouridine synthase RsuA family.</text>
</comment>
<dbReference type="InterPro" id="IPR000748">
    <property type="entry name" value="PsdUridine_synth_RsuA/RluB/E/F"/>
</dbReference>
<gene>
    <name evidence="9" type="ORF">OR16_25498</name>
</gene>
<dbReference type="SUPFAM" id="SSF55120">
    <property type="entry name" value="Pseudouridine synthase"/>
    <property type="match status" value="1"/>
</dbReference>
<dbReference type="EMBL" id="AHJE01000065">
    <property type="protein sequence ID" value="EHP40442.1"/>
    <property type="molecule type" value="Genomic_DNA"/>
</dbReference>
<dbReference type="GO" id="GO:0005829">
    <property type="term" value="C:cytosol"/>
    <property type="evidence" value="ECO:0007669"/>
    <property type="project" value="UniProtKB-ARBA"/>
</dbReference>
<dbReference type="GO" id="GO:0003723">
    <property type="term" value="F:RNA binding"/>
    <property type="evidence" value="ECO:0007669"/>
    <property type="project" value="UniProtKB-KW"/>
</dbReference>
<dbReference type="InterPro" id="IPR020103">
    <property type="entry name" value="PsdUridine_synth_cat_dom_sf"/>
</dbReference>
<dbReference type="PANTHER" id="PTHR47683:SF4">
    <property type="entry name" value="PSEUDOURIDINE SYNTHASE"/>
    <property type="match status" value="1"/>
</dbReference>
<dbReference type="SUPFAM" id="SSF55174">
    <property type="entry name" value="Alpha-L RNA-binding motif"/>
    <property type="match status" value="1"/>
</dbReference>
<dbReference type="CDD" id="cd00165">
    <property type="entry name" value="S4"/>
    <property type="match status" value="1"/>
</dbReference>
<dbReference type="InterPro" id="IPR018496">
    <property type="entry name" value="PsdUridine_synth_RsuA/RluB_CS"/>
</dbReference>
<dbReference type="EC" id="5.4.99.-" evidence="7"/>
<evidence type="ECO:0000313" key="10">
    <source>
        <dbReference type="Proteomes" id="UP000005808"/>
    </source>
</evidence>
<dbReference type="GO" id="GO:0160136">
    <property type="term" value="F:16S rRNA pseudouridine(516) synthase activity"/>
    <property type="evidence" value="ECO:0007669"/>
    <property type="project" value="UniProtKB-EC"/>
</dbReference>
<dbReference type="PROSITE" id="PS01149">
    <property type="entry name" value="PSI_RSU"/>
    <property type="match status" value="1"/>
</dbReference>
<dbReference type="FunFam" id="3.30.70.1560:FF:000001">
    <property type="entry name" value="Pseudouridine synthase"/>
    <property type="match status" value="1"/>
</dbReference>
<keyword evidence="3 7" id="KW-0413">Isomerase</keyword>
<dbReference type="PROSITE" id="PS50889">
    <property type="entry name" value="S4"/>
    <property type="match status" value="1"/>
</dbReference>
<evidence type="ECO:0000256" key="3">
    <source>
        <dbReference type="ARBA" id="ARBA00023235"/>
    </source>
</evidence>
<dbReference type="GO" id="GO:0000455">
    <property type="term" value="P:enzyme-directed rRNA pseudouridine synthesis"/>
    <property type="evidence" value="ECO:0007669"/>
    <property type="project" value="UniProtKB-ARBA"/>
</dbReference>
<reference evidence="9 10" key="1">
    <citation type="journal article" date="2012" name="J. Bacteriol.">
        <title>De Novo Genome Project of Cupriavidus basilensis OR16.</title>
        <authorList>
            <person name="Cserhati M."/>
            <person name="Kriszt B."/>
            <person name="Szoboszlay S."/>
            <person name="Toth A."/>
            <person name="Szabo I."/>
            <person name="Tancsics A."/>
            <person name="Nagy I."/>
            <person name="Horvath B."/>
            <person name="Nagy I."/>
            <person name="Kukolya J."/>
        </authorList>
    </citation>
    <scope>NUCLEOTIDE SEQUENCE [LARGE SCALE GENOMIC DNA]</scope>
    <source>
        <strain evidence="9 10">OR16</strain>
    </source>
</reference>
<dbReference type="PANTHER" id="PTHR47683">
    <property type="entry name" value="PSEUDOURIDINE SYNTHASE FAMILY PROTEIN-RELATED"/>
    <property type="match status" value="1"/>
</dbReference>
<dbReference type="Gene3D" id="3.30.70.1560">
    <property type="entry name" value="Alpha-L RNA-binding motif"/>
    <property type="match status" value="1"/>
</dbReference>
<comment type="catalytic activity">
    <reaction evidence="4">
        <text>uridine(516) in 16S rRNA = pseudouridine(516) in 16S rRNA</text>
        <dbReference type="Rhea" id="RHEA:38867"/>
        <dbReference type="Rhea" id="RHEA-COMP:10089"/>
        <dbReference type="Rhea" id="RHEA-COMP:10090"/>
        <dbReference type="ChEBI" id="CHEBI:65314"/>
        <dbReference type="ChEBI" id="CHEBI:65315"/>
        <dbReference type="EC" id="5.4.99.19"/>
    </reaction>
</comment>
<evidence type="ECO:0000256" key="7">
    <source>
        <dbReference type="RuleBase" id="RU003887"/>
    </source>
</evidence>
<dbReference type="Gene3D" id="3.10.290.10">
    <property type="entry name" value="RNA-binding S4 domain"/>
    <property type="match status" value="1"/>
</dbReference>
<organism evidence="9 10">
    <name type="scientific">Cupriavidus basilensis OR16</name>
    <dbReference type="NCBI Taxonomy" id="1127483"/>
    <lineage>
        <taxon>Bacteria</taxon>
        <taxon>Pseudomonadati</taxon>
        <taxon>Pseudomonadota</taxon>
        <taxon>Betaproteobacteria</taxon>
        <taxon>Burkholderiales</taxon>
        <taxon>Burkholderiaceae</taxon>
        <taxon>Cupriavidus</taxon>
    </lineage>
</organism>
<dbReference type="InterPro" id="IPR036986">
    <property type="entry name" value="S4_RNA-bd_sf"/>
</dbReference>
<evidence type="ECO:0000259" key="8">
    <source>
        <dbReference type="Pfam" id="PF00849"/>
    </source>
</evidence>
<protein>
    <recommendedName>
        <fullName evidence="7">Pseudouridine synthase</fullName>
        <ecNumber evidence="7">5.4.99.-</ecNumber>
    </recommendedName>
</protein>
<accession>H1SAG9</accession>
<evidence type="ECO:0000256" key="6">
    <source>
        <dbReference type="PROSITE-ProRule" id="PRU00182"/>
    </source>
</evidence>
<dbReference type="NCBIfam" id="TIGR00093">
    <property type="entry name" value="pseudouridine synthase"/>
    <property type="match status" value="1"/>
</dbReference>
<comment type="function">
    <text evidence="5">Responsible for synthesis of pseudouridine from uracil-516 in 16S ribosomal RNA.</text>
</comment>